<dbReference type="EMBL" id="AVOT02000792">
    <property type="protein sequence ID" value="MBW0464494.1"/>
    <property type="molecule type" value="Genomic_DNA"/>
</dbReference>
<dbReference type="InterPro" id="IPR000477">
    <property type="entry name" value="RT_dom"/>
</dbReference>
<organism evidence="3 4">
    <name type="scientific">Austropuccinia psidii MF-1</name>
    <dbReference type="NCBI Taxonomy" id="1389203"/>
    <lineage>
        <taxon>Eukaryota</taxon>
        <taxon>Fungi</taxon>
        <taxon>Dikarya</taxon>
        <taxon>Basidiomycota</taxon>
        <taxon>Pucciniomycotina</taxon>
        <taxon>Pucciniomycetes</taxon>
        <taxon>Pucciniales</taxon>
        <taxon>Sphaerophragmiaceae</taxon>
        <taxon>Austropuccinia</taxon>
    </lineage>
</organism>
<gene>
    <name evidence="3" type="ORF">O181_004209</name>
</gene>
<dbReference type="SUPFAM" id="SSF56219">
    <property type="entry name" value="DNase I-like"/>
    <property type="match status" value="1"/>
</dbReference>
<dbReference type="CDD" id="cd01650">
    <property type="entry name" value="RT_nLTR_like"/>
    <property type="match status" value="1"/>
</dbReference>
<name>A0A9Q3BFS5_9BASI</name>
<dbReference type="OrthoDB" id="2205812at2759"/>
<dbReference type="Proteomes" id="UP000765509">
    <property type="component" value="Unassembled WGS sequence"/>
</dbReference>
<proteinExistence type="predicted"/>
<dbReference type="InterPro" id="IPR036691">
    <property type="entry name" value="Endo/exonu/phosph_ase_sf"/>
</dbReference>
<dbReference type="Gene3D" id="3.60.10.10">
    <property type="entry name" value="Endonuclease/exonuclease/phosphatase"/>
    <property type="match status" value="1"/>
</dbReference>
<sequence length="1170" mass="132119">MLVDFIITQSLPAGVKLSEELSTFLKGSSSNPNSLSSENSLNVATILQSVVDELKSVALSNSKLHDKLNRLDMTAKVTTSPNLNTGSNSLPTTSLSKPNTDTHSRQPAIQSTTTLSSSIKSKFIVGSHKSVSSKLSSVPVRKHIDIFVSRLEPCVTTTMLESELFNSYSDVTINKLVTKHPSYSSFHVRLPAEKLDDVLEPTFWPDGRHSKKLISSCTPTCAPLVDIHAYNYNNKDYCLCSDLCTCNHFLLGFYQNCRGLRTKLSILKCNVAVFDYVFICFSETWLCDSFYDSELGLSNYIIYRCDRNSLTSNFSRGGGALIAIRSDIVSNLIYTPATNVEHLFVKLSFNNINYVVCSVYFPPNCPLSAYESFISAVQSVLLLHPECVFIFCGDFNLPDIIWSNDDFGLLYNTVSNPRVQCIPDAFAFFNFFQLNDIQNSFGVVLDLVFSNVNSIYISKAVTSAVPCDPYHPALDIMIKLDKPSSLLDRSHNYYDFRRAPYSKICEFLNSFNWLETIISLDVDEAAKAIYDALHFCILNFVPKVSYIPSTFPKWFSKNLKHIVFSKKRAHAKFKASRCPLDYAEFSALRASYKTEYKRCHTVFLSRTESMLKSNPGSFWDFVRVNKSSNEIPHSVHYENLQSSGSESVSNLFSHYFNTVYVPPLSNDFSSPFLFHDLPSTCSFNIDDVDAGLDALKNVKSVGPDGLSGIFLYNVKSSLCFPLWLLFKRSIDSGVFPSSFKISSVTPIFKSGDKADVKNYRPVSILSHISKLFELLVLRSIQSPINSILIDEQHGFRPGRSTTTNLIVFSDFVLKAVEKHIQVDVIYTDFTKAFDRVDHGRLIETLYKTGFGEPLLSWFKSYLSDRVQWVKVFGCKSSISKVSSGVPQGGHLSPILFSLYVNGIKEMVKNCELLMFADDLKLFRKIENLSDCSTLQNDLNNLVSWFNNIGLQFNVNKCHSMSFLRHRFPINYTYSINGSSVTSVCSKKDLGIIFNFDLNFHSHTEMICCKALKTLGFVMRISKEFNLSSSLKTLYCSLVRSLLEYSSVLWDPYTVSVSCQLERVQRRFLSCAAFVLKINHPPHDYFLVMQELSLISLADRRVNANIEFLNKLVDGRIDAPSLLSLVNFKVPSRTTRYHIPFVVPAHTTNYGRNNPLDRMMRLANESTVHQN</sequence>
<reference evidence="3" key="1">
    <citation type="submission" date="2021-03" db="EMBL/GenBank/DDBJ databases">
        <title>Draft genome sequence of rust myrtle Austropuccinia psidii MF-1, a brazilian biotype.</title>
        <authorList>
            <person name="Quecine M.C."/>
            <person name="Pachon D.M.R."/>
            <person name="Bonatelli M.L."/>
            <person name="Correr F.H."/>
            <person name="Franceschini L.M."/>
            <person name="Leite T.F."/>
            <person name="Margarido G.R.A."/>
            <person name="Almeida C.A."/>
            <person name="Ferrarezi J.A."/>
            <person name="Labate C.A."/>
        </authorList>
    </citation>
    <scope>NUCLEOTIDE SEQUENCE</scope>
    <source>
        <strain evidence="3">MF-1</strain>
    </source>
</reference>
<protein>
    <recommendedName>
        <fullName evidence="2">Reverse transcriptase domain-containing protein</fullName>
    </recommendedName>
</protein>
<dbReference type="InterPro" id="IPR043502">
    <property type="entry name" value="DNA/RNA_pol_sf"/>
</dbReference>
<dbReference type="Pfam" id="PF00078">
    <property type="entry name" value="RVT_1"/>
    <property type="match status" value="1"/>
</dbReference>
<dbReference type="SUPFAM" id="SSF56672">
    <property type="entry name" value="DNA/RNA polymerases"/>
    <property type="match status" value="1"/>
</dbReference>
<feature type="domain" description="Reverse transcriptase" evidence="2">
    <location>
        <begin position="728"/>
        <end position="980"/>
    </location>
</feature>
<feature type="region of interest" description="Disordered" evidence="1">
    <location>
        <begin position="75"/>
        <end position="111"/>
    </location>
</feature>
<evidence type="ECO:0000256" key="1">
    <source>
        <dbReference type="SAM" id="MobiDB-lite"/>
    </source>
</evidence>
<evidence type="ECO:0000313" key="4">
    <source>
        <dbReference type="Proteomes" id="UP000765509"/>
    </source>
</evidence>
<evidence type="ECO:0000259" key="2">
    <source>
        <dbReference type="PROSITE" id="PS50878"/>
    </source>
</evidence>
<dbReference type="PROSITE" id="PS50878">
    <property type="entry name" value="RT_POL"/>
    <property type="match status" value="1"/>
</dbReference>
<accession>A0A9Q3BFS5</accession>
<evidence type="ECO:0000313" key="3">
    <source>
        <dbReference type="EMBL" id="MBW0464494.1"/>
    </source>
</evidence>
<keyword evidence="4" id="KW-1185">Reference proteome</keyword>
<dbReference type="PANTHER" id="PTHR33332">
    <property type="entry name" value="REVERSE TRANSCRIPTASE DOMAIN-CONTAINING PROTEIN"/>
    <property type="match status" value="1"/>
</dbReference>
<feature type="compositionally biased region" description="Polar residues" evidence="1">
    <location>
        <begin position="76"/>
        <end position="110"/>
    </location>
</feature>
<dbReference type="AlphaFoldDB" id="A0A9Q3BFS5"/>
<comment type="caution">
    <text evidence="3">The sequence shown here is derived from an EMBL/GenBank/DDBJ whole genome shotgun (WGS) entry which is preliminary data.</text>
</comment>